<evidence type="ECO:0000313" key="2">
    <source>
        <dbReference type="EMBL" id="MDT0554362.1"/>
    </source>
</evidence>
<protein>
    <recommendedName>
        <fullName evidence="1">HYR-like domain-containing protein</fullName>
    </recommendedName>
</protein>
<name>A0ABU2Y847_9FLAO</name>
<feature type="domain" description="HYR-like" evidence="1">
    <location>
        <begin position="38"/>
        <end position="85"/>
    </location>
</feature>
<evidence type="ECO:0000259" key="1">
    <source>
        <dbReference type="Pfam" id="PF23237"/>
    </source>
</evidence>
<organism evidence="2 3">
    <name type="scientific">Urechidicola vernalis</name>
    <dbReference type="NCBI Taxonomy" id="3075600"/>
    <lineage>
        <taxon>Bacteria</taxon>
        <taxon>Pseudomonadati</taxon>
        <taxon>Bacteroidota</taxon>
        <taxon>Flavobacteriia</taxon>
        <taxon>Flavobacteriales</taxon>
        <taxon>Flavobacteriaceae</taxon>
        <taxon>Urechidicola</taxon>
    </lineage>
</organism>
<dbReference type="Proteomes" id="UP001252186">
    <property type="component" value="Unassembled WGS sequence"/>
</dbReference>
<accession>A0ABU2Y847</accession>
<evidence type="ECO:0000313" key="3">
    <source>
        <dbReference type="Proteomes" id="UP001252186"/>
    </source>
</evidence>
<feature type="non-terminal residue" evidence="2">
    <location>
        <position position="86"/>
    </location>
</feature>
<dbReference type="InterPro" id="IPR057078">
    <property type="entry name" value="HYR-4C"/>
</dbReference>
<feature type="non-terminal residue" evidence="2">
    <location>
        <position position="1"/>
    </location>
</feature>
<dbReference type="EMBL" id="JAVRHV010000032">
    <property type="protein sequence ID" value="MDT0554362.1"/>
    <property type="molecule type" value="Genomic_DNA"/>
</dbReference>
<dbReference type="RefSeq" id="WP_311594444.1">
    <property type="nucleotide sequence ID" value="NZ_JAVRHV010000032.1"/>
</dbReference>
<reference evidence="2 3" key="1">
    <citation type="submission" date="2023-09" db="EMBL/GenBank/DDBJ databases">
        <authorList>
            <person name="Rey-Velasco X."/>
        </authorList>
    </citation>
    <scope>NUCLEOTIDE SEQUENCE [LARGE SCALE GENOMIC DNA]</scope>
    <source>
        <strain evidence="2 3">P050</strain>
    </source>
</reference>
<dbReference type="Pfam" id="PF23237">
    <property type="entry name" value="HYR_4C"/>
    <property type="match status" value="2"/>
</dbReference>
<proteinExistence type="predicted"/>
<sequence length="86" mass="8990">ENTDPVCEGDKIYTFTYTDCAGNVSVYTYTYTIDLLAFTLPANGFMTVTGIGDVVTPTPPTVVDNCGVTLATPTPDVSLTPACNGS</sequence>
<keyword evidence="3" id="KW-1185">Reference proteome</keyword>
<feature type="domain" description="HYR-like" evidence="1">
    <location>
        <begin position="1"/>
        <end position="33"/>
    </location>
</feature>
<comment type="caution">
    <text evidence="2">The sequence shown here is derived from an EMBL/GenBank/DDBJ whole genome shotgun (WGS) entry which is preliminary data.</text>
</comment>
<gene>
    <name evidence="2" type="ORF">RM519_13980</name>
</gene>